<sequence length="189" mass="20627">MLINKEEPVSDIVEEPPQASSSECALINELAGDPVEGVSGISSSGMTLPKGRVYHKVPCKARQDISGAVSPKNIIKGGCVRRPPACFSGAVLNEEPRSFSDAMASSKATEWLAAIGQEFESLERRQVIEEVTFTSTMRLLDTTWVFREKTDAQGNLIEEKARLCVRGFLQVENIAFHETFAPTGRLATL</sequence>
<evidence type="ECO:0000313" key="2">
    <source>
        <dbReference type="EMBL" id="MBW0588425.1"/>
    </source>
</evidence>
<gene>
    <name evidence="2" type="ORF">O181_128140</name>
</gene>
<dbReference type="Pfam" id="PF07727">
    <property type="entry name" value="RVT_2"/>
    <property type="match status" value="1"/>
</dbReference>
<dbReference type="Proteomes" id="UP000765509">
    <property type="component" value="Unassembled WGS sequence"/>
</dbReference>
<dbReference type="AlphaFoldDB" id="A0A9Q3Q8Q2"/>
<dbReference type="InterPro" id="IPR013103">
    <property type="entry name" value="RVT_2"/>
</dbReference>
<dbReference type="OrthoDB" id="4501190at2759"/>
<dbReference type="EMBL" id="AVOT02130502">
    <property type="protein sequence ID" value="MBW0588425.1"/>
    <property type="molecule type" value="Genomic_DNA"/>
</dbReference>
<feature type="domain" description="Reverse transcriptase Ty1/copia-type" evidence="1">
    <location>
        <begin position="131"/>
        <end position="187"/>
    </location>
</feature>
<organism evidence="2 3">
    <name type="scientific">Austropuccinia psidii MF-1</name>
    <dbReference type="NCBI Taxonomy" id="1389203"/>
    <lineage>
        <taxon>Eukaryota</taxon>
        <taxon>Fungi</taxon>
        <taxon>Dikarya</taxon>
        <taxon>Basidiomycota</taxon>
        <taxon>Pucciniomycotina</taxon>
        <taxon>Pucciniomycetes</taxon>
        <taxon>Pucciniales</taxon>
        <taxon>Sphaerophragmiaceae</taxon>
        <taxon>Austropuccinia</taxon>
    </lineage>
</organism>
<comment type="caution">
    <text evidence="2">The sequence shown here is derived from an EMBL/GenBank/DDBJ whole genome shotgun (WGS) entry which is preliminary data.</text>
</comment>
<protein>
    <recommendedName>
        <fullName evidence="1">Reverse transcriptase Ty1/copia-type domain-containing protein</fullName>
    </recommendedName>
</protein>
<evidence type="ECO:0000259" key="1">
    <source>
        <dbReference type="Pfam" id="PF07727"/>
    </source>
</evidence>
<name>A0A9Q3Q8Q2_9BASI</name>
<proteinExistence type="predicted"/>
<reference evidence="2" key="1">
    <citation type="submission" date="2021-03" db="EMBL/GenBank/DDBJ databases">
        <title>Draft genome sequence of rust myrtle Austropuccinia psidii MF-1, a brazilian biotype.</title>
        <authorList>
            <person name="Quecine M.C."/>
            <person name="Pachon D.M.R."/>
            <person name="Bonatelli M.L."/>
            <person name="Correr F.H."/>
            <person name="Franceschini L.M."/>
            <person name="Leite T.F."/>
            <person name="Margarido G.R.A."/>
            <person name="Almeida C.A."/>
            <person name="Ferrarezi J.A."/>
            <person name="Labate C.A."/>
        </authorList>
    </citation>
    <scope>NUCLEOTIDE SEQUENCE</scope>
    <source>
        <strain evidence="2">MF-1</strain>
    </source>
</reference>
<evidence type="ECO:0000313" key="3">
    <source>
        <dbReference type="Proteomes" id="UP000765509"/>
    </source>
</evidence>
<keyword evidence="3" id="KW-1185">Reference proteome</keyword>
<accession>A0A9Q3Q8Q2</accession>